<dbReference type="Proteomes" id="UP000481153">
    <property type="component" value="Unassembled WGS sequence"/>
</dbReference>
<feature type="domain" description="BZIP" evidence="3">
    <location>
        <begin position="135"/>
        <end position="149"/>
    </location>
</feature>
<feature type="transmembrane region" description="Helical" evidence="2">
    <location>
        <begin position="223"/>
        <end position="242"/>
    </location>
</feature>
<evidence type="ECO:0000259" key="3">
    <source>
        <dbReference type="PROSITE" id="PS00036"/>
    </source>
</evidence>
<proteinExistence type="predicted"/>
<dbReference type="InterPro" id="IPR046347">
    <property type="entry name" value="bZIP_sf"/>
</dbReference>
<name>A0A6G0WR61_9STRA</name>
<keyword evidence="2" id="KW-0472">Membrane</keyword>
<dbReference type="GO" id="GO:0003700">
    <property type="term" value="F:DNA-binding transcription factor activity"/>
    <property type="evidence" value="ECO:0007669"/>
    <property type="project" value="InterPro"/>
</dbReference>
<protein>
    <recommendedName>
        <fullName evidence="3">BZIP domain-containing protein</fullName>
    </recommendedName>
</protein>
<evidence type="ECO:0000313" key="5">
    <source>
        <dbReference type="Proteomes" id="UP000481153"/>
    </source>
</evidence>
<dbReference type="Gene3D" id="1.20.5.170">
    <property type="match status" value="1"/>
</dbReference>
<dbReference type="AlphaFoldDB" id="A0A6G0WR61"/>
<comment type="caution">
    <text evidence="4">The sequence shown here is derived from an EMBL/GenBank/DDBJ whole genome shotgun (WGS) entry which is preliminary data.</text>
</comment>
<dbReference type="SUPFAM" id="SSF57959">
    <property type="entry name" value="Leucine zipper domain"/>
    <property type="match status" value="1"/>
</dbReference>
<keyword evidence="5" id="KW-1185">Reference proteome</keyword>
<feature type="transmembrane region" description="Helical" evidence="2">
    <location>
        <begin position="293"/>
        <end position="317"/>
    </location>
</feature>
<evidence type="ECO:0000256" key="1">
    <source>
        <dbReference type="SAM" id="MobiDB-lite"/>
    </source>
</evidence>
<sequence length="362" mass="39405">MADMTPLDMLLIEEDDMHTLFDENPVDIGILDDIPTFKDEVDLISNATTDECSPVSSPSSDYSDSTSSGSPVHKVHTYPVATAYPWMPAVIPTALPLTAKVPFAMPIGVLPPTNKRVLEDTSATQQSKRTKHEIRLMKNRESANKSRLRRKNQVTDLSAENAQLKARLAERDAQLAARDATIKSLMEQLDFLRGLVTNGGATNRATTEDSTTPAANSFDKTKLATPAAGIVLCAFIFGLTLFSDPYANSAPKVAPHRRSMRVVHGMSPAVPVGSNMFVATAPASMLYMLSEYAALFGSMWLTLASVLIVALLCILVMRSPKEQPQVHVNVSLNELGPVHRLCNRASRWVAKTTSSVKLSKVQ</sequence>
<gene>
    <name evidence="4" type="ORF">Ae201684_012532</name>
</gene>
<evidence type="ECO:0000256" key="2">
    <source>
        <dbReference type="SAM" id="Phobius"/>
    </source>
</evidence>
<dbReference type="PROSITE" id="PS00036">
    <property type="entry name" value="BZIP_BASIC"/>
    <property type="match status" value="1"/>
</dbReference>
<feature type="region of interest" description="Disordered" evidence="1">
    <location>
        <begin position="48"/>
        <end position="72"/>
    </location>
</feature>
<dbReference type="InterPro" id="IPR004827">
    <property type="entry name" value="bZIP"/>
</dbReference>
<keyword evidence="2" id="KW-1133">Transmembrane helix</keyword>
<dbReference type="CDD" id="cd14686">
    <property type="entry name" value="bZIP"/>
    <property type="match status" value="1"/>
</dbReference>
<evidence type="ECO:0000313" key="4">
    <source>
        <dbReference type="EMBL" id="KAF0729891.1"/>
    </source>
</evidence>
<feature type="transmembrane region" description="Helical" evidence="2">
    <location>
        <begin position="262"/>
        <end position="287"/>
    </location>
</feature>
<dbReference type="VEuPathDB" id="FungiDB:AeMF1_005001"/>
<dbReference type="EMBL" id="VJMJ01000159">
    <property type="protein sequence ID" value="KAF0729891.1"/>
    <property type="molecule type" value="Genomic_DNA"/>
</dbReference>
<organism evidence="4 5">
    <name type="scientific">Aphanomyces euteiches</name>
    <dbReference type="NCBI Taxonomy" id="100861"/>
    <lineage>
        <taxon>Eukaryota</taxon>
        <taxon>Sar</taxon>
        <taxon>Stramenopiles</taxon>
        <taxon>Oomycota</taxon>
        <taxon>Saprolegniomycetes</taxon>
        <taxon>Saprolegniales</taxon>
        <taxon>Verrucalvaceae</taxon>
        <taxon>Aphanomyces</taxon>
    </lineage>
</organism>
<accession>A0A6G0WR61</accession>
<keyword evidence="2" id="KW-0812">Transmembrane</keyword>
<reference evidence="4 5" key="1">
    <citation type="submission" date="2019-07" db="EMBL/GenBank/DDBJ databases">
        <title>Genomics analysis of Aphanomyces spp. identifies a new class of oomycete effector associated with host adaptation.</title>
        <authorList>
            <person name="Gaulin E."/>
        </authorList>
    </citation>
    <scope>NUCLEOTIDE SEQUENCE [LARGE SCALE GENOMIC DNA]</scope>
    <source>
        <strain evidence="4 5">ATCC 201684</strain>
    </source>
</reference>
<feature type="compositionally biased region" description="Low complexity" evidence="1">
    <location>
        <begin position="53"/>
        <end position="71"/>
    </location>
</feature>